<organism evidence="1 2">
    <name type="scientific">Auriscalpium vulgare</name>
    <dbReference type="NCBI Taxonomy" id="40419"/>
    <lineage>
        <taxon>Eukaryota</taxon>
        <taxon>Fungi</taxon>
        <taxon>Dikarya</taxon>
        <taxon>Basidiomycota</taxon>
        <taxon>Agaricomycotina</taxon>
        <taxon>Agaricomycetes</taxon>
        <taxon>Russulales</taxon>
        <taxon>Auriscalpiaceae</taxon>
        <taxon>Auriscalpium</taxon>
    </lineage>
</organism>
<evidence type="ECO:0000313" key="1">
    <source>
        <dbReference type="EMBL" id="KAI0048502.1"/>
    </source>
</evidence>
<evidence type="ECO:0000313" key="2">
    <source>
        <dbReference type="Proteomes" id="UP000814033"/>
    </source>
</evidence>
<name>A0ACB8RXG2_9AGAM</name>
<dbReference type="EMBL" id="MU275886">
    <property type="protein sequence ID" value="KAI0048502.1"/>
    <property type="molecule type" value="Genomic_DNA"/>
</dbReference>
<proteinExistence type="predicted"/>
<comment type="caution">
    <text evidence="1">The sequence shown here is derived from an EMBL/GenBank/DDBJ whole genome shotgun (WGS) entry which is preliminary data.</text>
</comment>
<sequence>MPAMQIHIAHTHVDRLVQAETATTSSLRIVKEITSQIHRVGLQSILSENSPERVESWRQNIDVFRSGILANWSHIVSHYPLVLAPYRSAADTLVFEDRETEDNFDLRFIASLEFDVVQFLDPRVPLAKLLQQGSQLGEYEAPITPMRPREEAWGGDADADGAYRRLYQETSRRLCLPALLRSCRTTLAGFVADESLRGSLPFGRVREEQLLYVPHNLHKLRLWPGSLCAALSDSPINASRPPRSSRTLPSAWHVCTSSASFYTGLAEFASVPRKAPSRMGRLRVRPAVL</sequence>
<reference evidence="1" key="1">
    <citation type="submission" date="2021-02" db="EMBL/GenBank/DDBJ databases">
        <authorList>
            <consortium name="DOE Joint Genome Institute"/>
            <person name="Ahrendt S."/>
            <person name="Looney B.P."/>
            <person name="Miyauchi S."/>
            <person name="Morin E."/>
            <person name="Drula E."/>
            <person name="Courty P.E."/>
            <person name="Chicoki N."/>
            <person name="Fauchery L."/>
            <person name="Kohler A."/>
            <person name="Kuo A."/>
            <person name="Labutti K."/>
            <person name="Pangilinan J."/>
            <person name="Lipzen A."/>
            <person name="Riley R."/>
            <person name="Andreopoulos W."/>
            <person name="He G."/>
            <person name="Johnson J."/>
            <person name="Barry K.W."/>
            <person name="Grigoriev I.V."/>
            <person name="Nagy L."/>
            <person name="Hibbett D."/>
            <person name="Henrissat B."/>
            <person name="Matheny P.B."/>
            <person name="Labbe J."/>
            <person name="Martin F."/>
        </authorList>
    </citation>
    <scope>NUCLEOTIDE SEQUENCE</scope>
    <source>
        <strain evidence="1">FP105234-sp</strain>
    </source>
</reference>
<accession>A0ACB8RXG2</accession>
<keyword evidence="2" id="KW-1185">Reference proteome</keyword>
<gene>
    <name evidence="1" type="ORF">FA95DRAFT_1595142</name>
</gene>
<reference evidence="1" key="2">
    <citation type="journal article" date="2022" name="New Phytol.">
        <title>Evolutionary transition to the ectomycorrhizal habit in the genomes of a hyperdiverse lineage of mushroom-forming fungi.</title>
        <authorList>
            <person name="Looney B."/>
            <person name="Miyauchi S."/>
            <person name="Morin E."/>
            <person name="Drula E."/>
            <person name="Courty P.E."/>
            <person name="Kohler A."/>
            <person name="Kuo A."/>
            <person name="LaButti K."/>
            <person name="Pangilinan J."/>
            <person name="Lipzen A."/>
            <person name="Riley R."/>
            <person name="Andreopoulos W."/>
            <person name="He G."/>
            <person name="Johnson J."/>
            <person name="Nolan M."/>
            <person name="Tritt A."/>
            <person name="Barry K.W."/>
            <person name="Grigoriev I.V."/>
            <person name="Nagy L.G."/>
            <person name="Hibbett D."/>
            <person name="Henrissat B."/>
            <person name="Matheny P.B."/>
            <person name="Labbe J."/>
            <person name="Martin F.M."/>
        </authorList>
    </citation>
    <scope>NUCLEOTIDE SEQUENCE</scope>
    <source>
        <strain evidence="1">FP105234-sp</strain>
    </source>
</reference>
<protein>
    <submittedName>
        <fullName evidence="1">Uncharacterized protein</fullName>
    </submittedName>
</protein>
<dbReference type="Proteomes" id="UP000814033">
    <property type="component" value="Unassembled WGS sequence"/>
</dbReference>